<comment type="caution">
    <text evidence="1">The sequence shown here is derived from an EMBL/GenBank/DDBJ whole genome shotgun (WGS) entry which is preliminary data.</text>
</comment>
<name>A0AAV4VLI0_CAEEX</name>
<evidence type="ECO:0000313" key="2">
    <source>
        <dbReference type="Proteomes" id="UP001054945"/>
    </source>
</evidence>
<proteinExistence type="predicted"/>
<keyword evidence="2" id="KW-1185">Reference proteome</keyword>
<reference evidence="1 2" key="1">
    <citation type="submission" date="2021-06" db="EMBL/GenBank/DDBJ databases">
        <title>Caerostris extrusa draft genome.</title>
        <authorList>
            <person name="Kono N."/>
            <person name="Arakawa K."/>
        </authorList>
    </citation>
    <scope>NUCLEOTIDE SEQUENCE [LARGE SCALE GENOMIC DNA]</scope>
</reference>
<sequence>MPNSQTEKPIFRPNLPIIILNQSLPGMAILISRNPPSPFSKIQFTFRVIEHISIFLWTEERKEDIRTPSWNWPAASSSSSKWIKDCII</sequence>
<dbReference type="EMBL" id="BPLR01014743">
    <property type="protein sequence ID" value="GIY71021.1"/>
    <property type="molecule type" value="Genomic_DNA"/>
</dbReference>
<organism evidence="1 2">
    <name type="scientific">Caerostris extrusa</name>
    <name type="common">Bark spider</name>
    <name type="synonym">Caerostris bankana</name>
    <dbReference type="NCBI Taxonomy" id="172846"/>
    <lineage>
        <taxon>Eukaryota</taxon>
        <taxon>Metazoa</taxon>
        <taxon>Ecdysozoa</taxon>
        <taxon>Arthropoda</taxon>
        <taxon>Chelicerata</taxon>
        <taxon>Arachnida</taxon>
        <taxon>Araneae</taxon>
        <taxon>Araneomorphae</taxon>
        <taxon>Entelegynae</taxon>
        <taxon>Araneoidea</taxon>
        <taxon>Araneidae</taxon>
        <taxon>Caerostris</taxon>
    </lineage>
</organism>
<dbReference type="AlphaFoldDB" id="A0AAV4VLI0"/>
<dbReference type="Proteomes" id="UP001054945">
    <property type="component" value="Unassembled WGS sequence"/>
</dbReference>
<accession>A0AAV4VLI0</accession>
<protein>
    <submittedName>
        <fullName evidence="1">Uncharacterized protein</fullName>
    </submittedName>
</protein>
<evidence type="ECO:0000313" key="1">
    <source>
        <dbReference type="EMBL" id="GIY71021.1"/>
    </source>
</evidence>
<gene>
    <name evidence="1" type="ORF">CEXT_774741</name>
</gene>